<reference evidence="1 2" key="1">
    <citation type="submission" date="2020-04" db="EMBL/GenBank/DDBJ databases">
        <title>Molecular characterization of pseudomonads from Agaricus bisporus reveal novel blotch 2 pathogens in Western Europe.</title>
        <authorList>
            <person name="Taparia T."/>
            <person name="Krijger M."/>
            <person name="Haynes E."/>
            <person name="Elpinstone J.G."/>
            <person name="Noble R."/>
            <person name="Van Der Wolf J."/>
        </authorList>
    </citation>
    <scope>NUCLEOTIDE SEQUENCE [LARGE SCALE GENOMIC DNA]</scope>
    <source>
        <strain evidence="1 2">P7765</strain>
    </source>
</reference>
<protein>
    <submittedName>
        <fullName evidence="1">Uncharacterized protein</fullName>
    </submittedName>
</protein>
<evidence type="ECO:0000313" key="2">
    <source>
        <dbReference type="Proteomes" id="UP000542695"/>
    </source>
</evidence>
<dbReference type="RefSeq" id="WP_177010404.1">
    <property type="nucleotide sequence ID" value="NZ_JACARV010000020.1"/>
</dbReference>
<dbReference type="EMBL" id="JACARV010000020">
    <property type="protein sequence ID" value="NWC80504.1"/>
    <property type="molecule type" value="Genomic_DNA"/>
</dbReference>
<dbReference type="AlphaFoldDB" id="A0A7Y7ZB53"/>
<sequence length="178" mass="20383">MLKSLKWQEGLILSIKVTEDLYAISQMRDNHLLEVFDIFVNDDDWGGVDLNKPNVLFTIFVSIKNIKKIFSSLVSREFAVPNERPVEKRMLSAIFGTPGKTGAKLIELSEDYSNIGAQVIKEALSPDDDLKLIHRYELCGMVGDPEKIILRIKNYRETGINWDPSKEFLFPGIQRPQR</sequence>
<accession>A0A7Y7ZB53</accession>
<proteinExistence type="predicted"/>
<comment type="caution">
    <text evidence="1">The sequence shown here is derived from an EMBL/GenBank/DDBJ whole genome shotgun (WGS) entry which is preliminary data.</text>
</comment>
<evidence type="ECO:0000313" key="1">
    <source>
        <dbReference type="EMBL" id="NWC80504.1"/>
    </source>
</evidence>
<dbReference type="Proteomes" id="UP000542695">
    <property type="component" value="Unassembled WGS sequence"/>
</dbReference>
<name>A0A7Y7ZB53_PSEPU</name>
<gene>
    <name evidence="1" type="ORF">HX798_09360</name>
</gene>
<organism evidence="1 2">
    <name type="scientific">Pseudomonas putida</name>
    <name type="common">Arthrobacter siderocapsulatus</name>
    <dbReference type="NCBI Taxonomy" id="303"/>
    <lineage>
        <taxon>Bacteria</taxon>
        <taxon>Pseudomonadati</taxon>
        <taxon>Pseudomonadota</taxon>
        <taxon>Gammaproteobacteria</taxon>
        <taxon>Pseudomonadales</taxon>
        <taxon>Pseudomonadaceae</taxon>
        <taxon>Pseudomonas</taxon>
    </lineage>
</organism>